<name>A0ABW3CJI8_9ACTN</name>
<feature type="non-terminal residue" evidence="2">
    <location>
        <position position="1"/>
    </location>
</feature>
<dbReference type="Pfam" id="PF01872">
    <property type="entry name" value="RibD_C"/>
    <property type="match status" value="1"/>
</dbReference>
<dbReference type="Proteomes" id="UP001597083">
    <property type="component" value="Unassembled WGS sequence"/>
</dbReference>
<evidence type="ECO:0000313" key="2">
    <source>
        <dbReference type="EMBL" id="MFD0854720.1"/>
    </source>
</evidence>
<feature type="domain" description="Bacterial bifunctional deaminase-reductase C-terminal" evidence="1">
    <location>
        <begin position="34"/>
        <end position="110"/>
    </location>
</feature>
<organism evidence="2 3">
    <name type="scientific">Actinomadura adrarensis</name>
    <dbReference type="NCBI Taxonomy" id="1819600"/>
    <lineage>
        <taxon>Bacteria</taxon>
        <taxon>Bacillati</taxon>
        <taxon>Actinomycetota</taxon>
        <taxon>Actinomycetes</taxon>
        <taxon>Streptosporangiales</taxon>
        <taxon>Thermomonosporaceae</taxon>
        <taxon>Actinomadura</taxon>
    </lineage>
</organism>
<evidence type="ECO:0000259" key="1">
    <source>
        <dbReference type="Pfam" id="PF01872"/>
    </source>
</evidence>
<dbReference type="InterPro" id="IPR002734">
    <property type="entry name" value="RibDG_C"/>
</dbReference>
<dbReference type="Gene3D" id="3.40.430.10">
    <property type="entry name" value="Dihydrofolate Reductase, subunit A"/>
    <property type="match status" value="1"/>
</dbReference>
<comment type="caution">
    <text evidence="2">The sequence shown here is derived from an EMBL/GenBank/DDBJ whole genome shotgun (WGS) entry which is preliminary data.</text>
</comment>
<evidence type="ECO:0000313" key="3">
    <source>
        <dbReference type="Proteomes" id="UP001597083"/>
    </source>
</evidence>
<sequence length="117" mass="12627">GPTGAVRVPLFVVTHRPPEDVPENGVYTFVTDGVESALAQARQTAGDKDVYVMGGADLGNRFLKAGLVDQIGIHLIPVLFGGGLRLTEYLGDDHIHLEVHEVTDTPNVTHLLYDIVK</sequence>
<dbReference type="SUPFAM" id="SSF53597">
    <property type="entry name" value="Dihydrofolate reductase-like"/>
    <property type="match status" value="1"/>
</dbReference>
<proteinExistence type="predicted"/>
<dbReference type="InterPro" id="IPR024072">
    <property type="entry name" value="DHFR-like_dom_sf"/>
</dbReference>
<protein>
    <submittedName>
        <fullName evidence="2">Dihydrofolate reductase family protein</fullName>
    </submittedName>
</protein>
<gene>
    <name evidence="2" type="ORF">ACFQ07_20950</name>
</gene>
<keyword evidence="3" id="KW-1185">Reference proteome</keyword>
<dbReference type="EMBL" id="JBHTIR010003132">
    <property type="protein sequence ID" value="MFD0854720.1"/>
    <property type="molecule type" value="Genomic_DNA"/>
</dbReference>
<reference evidence="3" key="1">
    <citation type="journal article" date="2019" name="Int. J. Syst. Evol. Microbiol.">
        <title>The Global Catalogue of Microorganisms (GCM) 10K type strain sequencing project: providing services to taxonomists for standard genome sequencing and annotation.</title>
        <authorList>
            <consortium name="The Broad Institute Genomics Platform"/>
            <consortium name="The Broad Institute Genome Sequencing Center for Infectious Disease"/>
            <person name="Wu L."/>
            <person name="Ma J."/>
        </authorList>
    </citation>
    <scope>NUCLEOTIDE SEQUENCE [LARGE SCALE GENOMIC DNA]</scope>
    <source>
        <strain evidence="3">JCM 31696</strain>
    </source>
</reference>
<accession>A0ABW3CJI8</accession>